<reference evidence="2" key="1">
    <citation type="submission" date="2023-10" db="EMBL/GenBank/DDBJ databases">
        <authorList>
            <person name="Chen Y."/>
            <person name="Shah S."/>
            <person name="Dougan E. K."/>
            <person name="Thang M."/>
            <person name="Chan C."/>
        </authorList>
    </citation>
    <scope>NUCLEOTIDE SEQUENCE [LARGE SCALE GENOMIC DNA]</scope>
</reference>
<sequence length="1014" mass="109520">MPAPLLDLLESGVGRHTKRDRTWLKPVVEVLATNGIEGPEDLAKLNVRAATSQLDGLVEGKVAFLERAVAKATQSAEQQAAAEAAAPSGSQEPASALLQALQGGRKPAVHVDIAAGLGGMTLAGLPASCWPSPQLTDWVQGQVKAAESKGITKPLLYMPIKKFPPYYAADKRQPDDPEGERGVERSFAQEIARGICRARGPDKKQGDLPSIPQRCVAFDRWAIVAALTGQMPPTASMAHKEVAMQLALSARASGRATAIAVLYDEIARREWADLSAGLGTFDVAAAAQSQNAATMLRAEREYDARGFQAVHDRAPAQSKGKAKGAGRDHKGGSDHSAKGGKAKGYGKEHKGKPANSAAEPVRVRAGAVPPKTSCADLSCFQSAFDAASAQALRGESAPDEVEALRFTREALGRRDAQPKRTDAQCECMEALRWSAARSLRQCITEREERVRRIEARAAHFEASGEAGAARKAAPPEFMPLIAGVNIPLLKELARESEWHDAECIDFFSRGAPLLGNLEYSGNGRALSPEERAGDTSAEVARSRASALACNDLILASIREDPLASELLRKTREEADLGRMSPPRAFRPDISAAELAAAWGETIRLVPRFGVSQPKPDGSLKVRPVDDFTRSRVSGACAPAEKLSVEGADQLVAVARAFFELHGALPELWWAAVSVFKEGGRLWCSQHLVCPFGALASCHDWDRVAAMLSHFARRLAKLPVSRYVDDYFAPDRPGAADHAMRCFARIVRAALGSDAVADAKLAHGAQLVVLGLLFSFCAQGVHCEPACDKRLKWSSAIRHALECGTLHQGAAKKLAGALAWAAQHLFKRLGRAMLRPLFAHQHKRSNRIGRPLELALHWWAQVLELRLREVASWEQGDMPAARMFCDARSTPPPLTRNFKHRRDGRIMGLEVLAVALGLSSFEERLADRALEVFSDNSGAERSVARASARDWDHTVLVHGVGSLAARMSLSMWVHRVPSKSNISDGPSREVYSLLHLLGARQVPAALDARFRAAEA</sequence>
<gene>
    <name evidence="2" type="ORF">PCOR1329_LOCUS3057</name>
</gene>
<feature type="compositionally biased region" description="Basic and acidic residues" evidence="1">
    <location>
        <begin position="325"/>
        <end position="337"/>
    </location>
</feature>
<comment type="caution">
    <text evidence="2">The sequence shown here is derived from an EMBL/GenBank/DDBJ whole genome shotgun (WGS) entry which is preliminary data.</text>
</comment>
<dbReference type="PANTHER" id="PTHR33050:SF7">
    <property type="entry name" value="RIBONUCLEASE H"/>
    <property type="match status" value="1"/>
</dbReference>
<dbReference type="Proteomes" id="UP001189429">
    <property type="component" value="Unassembled WGS sequence"/>
</dbReference>
<evidence type="ECO:0000313" key="3">
    <source>
        <dbReference type="Proteomes" id="UP001189429"/>
    </source>
</evidence>
<evidence type="ECO:0000313" key="2">
    <source>
        <dbReference type="EMBL" id="CAK0792490.1"/>
    </source>
</evidence>
<keyword evidence="3" id="KW-1185">Reference proteome</keyword>
<dbReference type="EMBL" id="CAUYUJ010000780">
    <property type="protein sequence ID" value="CAK0792490.1"/>
    <property type="molecule type" value="Genomic_DNA"/>
</dbReference>
<dbReference type="InterPro" id="IPR052055">
    <property type="entry name" value="Hepadnavirus_pol/RT"/>
</dbReference>
<organism evidence="2 3">
    <name type="scientific">Prorocentrum cordatum</name>
    <dbReference type="NCBI Taxonomy" id="2364126"/>
    <lineage>
        <taxon>Eukaryota</taxon>
        <taxon>Sar</taxon>
        <taxon>Alveolata</taxon>
        <taxon>Dinophyceae</taxon>
        <taxon>Prorocentrales</taxon>
        <taxon>Prorocentraceae</taxon>
        <taxon>Prorocentrum</taxon>
    </lineage>
</organism>
<proteinExistence type="predicted"/>
<protein>
    <recommendedName>
        <fullName evidence="4">Reverse transcriptase domain-containing protein</fullName>
    </recommendedName>
</protein>
<accession>A0ABN9PMA1</accession>
<dbReference type="PANTHER" id="PTHR33050">
    <property type="entry name" value="REVERSE TRANSCRIPTASE DOMAIN-CONTAINING PROTEIN"/>
    <property type="match status" value="1"/>
</dbReference>
<evidence type="ECO:0000256" key="1">
    <source>
        <dbReference type="SAM" id="MobiDB-lite"/>
    </source>
</evidence>
<evidence type="ECO:0008006" key="4">
    <source>
        <dbReference type="Google" id="ProtNLM"/>
    </source>
</evidence>
<feature type="region of interest" description="Disordered" evidence="1">
    <location>
        <begin position="311"/>
        <end position="361"/>
    </location>
</feature>
<name>A0ABN9PMA1_9DINO</name>